<organism evidence="1 2">
    <name type="scientific">Chitinophaga barathri</name>
    <dbReference type="NCBI Taxonomy" id="1647451"/>
    <lineage>
        <taxon>Bacteria</taxon>
        <taxon>Pseudomonadati</taxon>
        <taxon>Bacteroidota</taxon>
        <taxon>Chitinophagia</taxon>
        <taxon>Chitinophagales</taxon>
        <taxon>Chitinophagaceae</taxon>
        <taxon>Chitinophaga</taxon>
    </lineage>
</organism>
<dbReference type="EMBL" id="RMBX01000001">
    <property type="protein sequence ID" value="RPD42985.1"/>
    <property type="molecule type" value="Genomic_DNA"/>
</dbReference>
<dbReference type="Gene3D" id="2.160.20.10">
    <property type="entry name" value="Single-stranded right-handed beta-helix, Pectin lyase-like"/>
    <property type="match status" value="1"/>
</dbReference>
<gene>
    <name evidence="1" type="ORF">EG028_01460</name>
</gene>
<evidence type="ECO:0000313" key="2">
    <source>
        <dbReference type="Proteomes" id="UP000279089"/>
    </source>
</evidence>
<dbReference type="Proteomes" id="UP000279089">
    <property type="component" value="Unassembled WGS sequence"/>
</dbReference>
<dbReference type="AlphaFoldDB" id="A0A3N4MHS8"/>
<protein>
    <recommendedName>
        <fullName evidence="3">Right-handed parallel beta-helix repeat-containing protein</fullName>
    </recommendedName>
</protein>
<comment type="caution">
    <text evidence="1">The sequence shown here is derived from an EMBL/GenBank/DDBJ whole genome shotgun (WGS) entry which is preliminary data.</text>
</comment>
<accession>A0A3N4MHS8</accession>
<sequence length="336" mass="36476">MIIFVHIALELPAQRIYHVSKNGHDENPGTIQQPFRTIGRTNQLMLKPGDQLLFKGGEIFDGNILLDETDAGTGANPVRIASYGEGRATIYAGLGTALLAMNTEGISVENLVVKGDGSDTNDGSGIAVVNSLPGDRRLSYVRIKNISASGFGRDIKKLKGEIVGMQNPSGQGIFVGGTAVDKSKSGFNDVLIENCETFENEFYGILISGYWQDDPSRHIRFINNAYWSPAGNFRAGGCLSFDQWRKNSGHEMLKGRETGMFADPQLTGNGGFPSTGYTRESLCISGYLIKKGSPLIDAGLDIRRLFKSDVVRSDYCGVAFKPSRKPDIGAFEFNAD</sequence>
<keyword evidence="2" id="KW-1185">Reference proteome</keyword>
<dbReference type="InterPro" id="IPR011050">
    <property type="entry name" value="Pectin_lyase_fold/virulence"/>
</dbReference>
<proteinExistence type="predicted"/>
<reference evidence="2" key="1">
    <citation type="submission" date="2018-11" db="EMBL/GenBank/DDBJ databases">
        <title>Chitinophaga lutea sp.nov., isolate from arsenic contaminated soil.</title>
        <authorList>
            <person name="Zong Y."/>
        </authorList>
    </citation>
    <scope>NUCLEOTIDE SEQUENCE [LARGE SCALE GENOMIC DNA]</scope>
    <source>
        <strain evidence="2">YLT18</strain>
    </source>
</reference>
<dbReference type="SUPFAM" id="SSF51126">
    <property type="entry name" value="Pectin lyase-like"/>
    <property type="match status" value="1"/>
</dbReference>
<dbReference type="OrthoDB" id="3333873at2"/>
<dbReference type="InterPro" id="IPR012334">
    <property type="entry name" value="Pectin_lyas_fold"/>
</dbReference>
<evidence type="ECO:0000313" key="1">
    <source>
        <dbReference type="EMBL" id="RPD42985.1"/>
    </source>
</evidence>
<name>A0A3N4MHS8_9BACT</name>
<evidence type="ECO:0008006" key="3">
    <source>
        <dbReference type="Google" id="ProtNLM"/>
    </source>
</evidence>